<dbReference type="Pfam" id="PF01245">
    <property type="entry name" value="Ribosomal_L19"/>
    <property type="match status" value="1"/>
</dbReference>
<dbReference type="Gene3D" id="2.30.30.790">
    <property type="match status" value="1"/>
</dbReference>
<keyword evidence="6" id="KW-1185">Reference proteome</keyword>
<proteinExistence type="inferred from homology"/>
<dbReference type="PANTHER" id="PTHR15680">
    <property type="entry name" value="RIBOSOMAL PROTEIN L19"/>
    <property type="match status" value="1"/>
</dbReference>
<dbReference type="Proteomes" id="UP000039324">
    <property type="component" value="Unassembled WGS sequence"/>
</dbReference>
<keyword evidence="2" id="KW-0689">Ribosomal protein</keyword>
<dbReference type="GO" id="GO:0003735">
    <property type="term" value="F:structural constituent of ribosome"/>
    <property type="evidence" value="ECO:0007669"/>
    <property type="project" value="InterPro"/>
</dbReference>
<accession>A0A0G4J1I0</accession>
<dbReference type="InterPro" id="IPR008991">
    <property type="entry name" value="Translation_prot_SH3-like_sf"/>
</dbReference>
<dbReference type="AlphaFoldDB" id="A0A0G4J1I0"/>
<dbReference type="GO" id="GO:0005762">
    <property type="term" value="C:mitochondrial large ribosomal subunit"/>
    <property type="evidence" value="ECO:0007669"/>
    <property type="project" value="TreeGrafter"/>
</dbReference>
<evidence type="ECO:0000256" key="2">
    <source>
        <dbReference type="ARBA" id="ARBA00022980"/>
    </source>
</evidence>
<dbReference type="EMBL" id="CDSF01000111">
    <property type="protein sequence ID" value="CEP01174.1"/>
    <property type="molecule type" value="Genomic_DNA"/>
</dbReference>
<dbReference type="OrthoDB" id="432645at2759"/>
<evidence type="ECO:0000256" key="4">
    <source>
        <dbReference type="ARBA" id="ARBA00035376"/>
    </source>
</evidence>
<dbReference type="PANTHER" id="PTHR15680:SF9">
    <property type="entry name" value="LARGE RIBOSOMAL SUBUNIT PROTEIN BL19M"/>
    <property type="match status" value="1"/>
</dbReference>
<evidence type="ECO:0000256" key="1">
    <source>
        <dbReference type="ARBA" id="ARBA00005781"/>
    </source>
</evidence>
<evidence type="ECO:0000256" key="3">
    <source>
        <dbReference type="ARBA" id="ARBA00023274"/>
    </source>
</evidence>
<dbReference type="PRINTS" id="PR00061">
    <property type="entry name" value="RIBOSOMALL19"/>
</dbReference>
<dbReference type="GO" id="GO:0006412">
    <property type="term" value="P:translation"/>
    <property type="evidence" value="ECO:0007669"/>
    <property type="project" value="InterPro"/>
</dbReference>
<organism evidence="5 6">
    <name type="scientific">Plasmodiophora brassicae</name>
    <name type="common">Clubroot disease agent</name>
    <dbReference type="NCBI Taxonomy" id="37360"/>
    <lineage>
        <taxon>Eukaryota</taxon>
        <taxon>Sar</taxon>
        <taxon>Rhizaria</taxon>
        <taxon>Endomyxa</taxon>
        <taxon>Phytomyxea</taxon>
        <taxon>Plasmodiophorida</taxon>
        <taxon>Plasmodiophoridae</taxon>
        <taxon>Plasmodiophora</taxon>
    </lineage>
</organism>
<gene>
    <name evidence="5" type="ORF">PBRA_008486</name>
</gene>
<sequence length="102" mass="12171">MTEARGFSMPPFRVGDWVRFEMPQTLSPEDNRKPDVIEGLVICKRGKHADSNFIVRSYEDELGCERTIPMYSPWIRNFTVIKQQKVRRAKLYYMRKRDTLEL</sequence>
<name>A0A0G4J1I0_PLABS</name>
<evidence type="ECO:0000313" key="6">
    <source>
        <dbReference type="Proteomes" id="UP000039324"/>
    </source>
</evidence>
<dbReference type="SUPFAM" id="SSF50104">
    <property type="entry name" value="Translation proteins SH3-like domain"/>
    <property type="match status" value="1"/>
</dbReference>
<dbReference type="STRING" id="37360.A0A0G4J1I0"/>
<dbReference type="InterPro" id="IPR001857">
    <property type="entry name" value="Ribosomal_bL19"/>
</dbReference>
<evidence type="ECO:0000313" key="5">
    <source>
        <dbReference type="EMBL" id="CEP01174.1"/>
    </source>
</evidence>
<dbReference type="InterPro" id="IPR038657">
    <property type="entry name" value="Ribosomal_bL19_sf"/>
</dbReference>
<comment type="similarity">
    <text evidence="1">Belongs to the bacterial ribosomal protein bL19 family.</text>
</comment>
<protein>
    <recommendedName>
        <fullName evidence="4">50S ribosomal protein L19, chloroplastic</fullName>
    </recommendedName>
</protein>
<reference evidence="5 6" key="1">
    <citation type="submission" date="2015-02" db="EMBL/GenBank/DDBJ databases">
        <authorList>
            <person name="Chooi Y.-H."/>
        </authorList>
    </citation>
    <scope>NUCLEOTIDE SEQUENCE [LARGE SCALE GENOMIC DNA]</scope>
    <source>
        <strain evidence="5">E3</strain>
    </source>
</reference>
<dbReference type="OMA" id="LGCERTI"/>
<keyword evidence="3" id="KW-0687">Ribonucleoprotein</keyword>